<protein>
    <submittedName>
        <fullName evidence="1">Uncharacterized protein</fullName>
    </submittedName>
</protein>
<proteinExistence type="predicted"/>
<name>X1Q4V9_9ZZZZ</name>
<comment type="caution">
    <text evidence="1">The sequence shown here is derived from an EMBL/GenBank/DDBJ whole genome shotgun (WGS) entry which is preliminary data.</text>
</comment>
<gene>
    <name evidence="1" type="ORF">S12H4_01749</name>
</gene>
<dbReference type="AlphaFoldDB" id="X1Q4V9"/>
<dbReference type="EMBL" id="BARW01000374">
    <property type="protein sequence ID" value="GAI63532.1"/>
    <property type="molecule type" value="Genomic_DNA"/>
</dbReference>
<sequence>MVQKQVATRISKEDYSRMLKCCADGNCTPYEYLQKLVINDLNSYSEHLKTDNPGGITIVDQFKEKFGVTPEELKKMVSEAIEKHTP</sequence>
<evidence type="ECO:0000313" key="1">
    <source>
        <dbReference type="EMBL" id="GAI63532.1"/>
    </source>
</evidence>
<reference evidence="1" key="1">
    <citation type="journal article" date="2014" name="Front. Microbiol.">
        <title>High frequency of phylogenetically diverse reductive dehalogenase-homologous genes in deep subseafloor sedimentary metagenomes.</title>
        <authorList>
            <person name="Kawai M."/>
            <person name="Futagami T."/>
            <person name="Toyoda A."/>
            <person name="Takaki Y."/>
            <person name="Nishi S."/>
            <person name="Hori S."/>
            <person name="Arai W."/>
            <person name="Tsubouchi T."/>
            <person name="Morono Y."/>
            <person name="Uchiyama I."/>
            <person name="Ito T."/>
            <person name="Fujiyama A."/>
            <person name="Inagaki F."/>
            <person name="Takami H."/>
        </authorList>
    </citation>
    <scope>NUCLEOTIDE SEQUENCE</scope>
    <source>
        <strain evidence="1">Expedition CK06-06</strain>
    </source>
</reference>
<organism evidence="1">
    <name type="scientific">marine sediment metagenome</name>
    <dbReference type="NCBI Taxonomy" id="412755"/>
    <lineage>
        <taxon>unclassified sequences</taxon>
        <taxon>metagenomes</taxon>
        <taxon>ecological metagenomes</taxon>
    </lineage>
</organism>
<accession>X1Q4V9</accession>